<keyword evidence="4" id="KW-0732">Signal</keyword>
<name>A0ABZ2XIV2_9RHOO</name>
<comment type="catalytic activity">
    <reaction evidence="1">
        <text>Hydrolyzes the link between N-acetylmuramoyl residues and L-amino acid residues in certain cell-wall glycopeptides.</text>
        <dbReference type="EC" id="3.5.1.28"/>
    </reaction>
</comment>
<keyword evidence="3 6" id="KW-0378">Hydrolase</keyword>
<gene>
    <name evidence="6" type="ORF">AADV58_01395</name>
</gene>
<dbReference type="PANTHER" id="PTHR30404:SF0">
    <property type="entry name" value="N-ACETYLMURAMOYL-L-ALANINE AMIDASE AMIC"/>
    <property type="match status" value="1"/>
</dbReference>
<evidence type="ECO:0000313" key="7">
    <source>
        <dbReference type="Proteomes" id="UP001479520"/>
    </source>
</evidence>
<reference evidence="6 7" key="1">
    <citation type="submission" date="2024-04" db="EMBL/GenBank/DDBJ databases">
        <title>Dissimilatory iodate-reducing microorganisms contribute to the enrichment of iodine in groundwater.</title>
        <authorList>
            <person name="Jiang Z."/>
        </authorList>
    </citation>
    <scope>NUCLEOTIDE SEQUENCE [LARGE SCALE GENOMIC DNA]</scope>
    <source>
        <strain evidence="6 7">NCP973</strain>
    </source>
</reference>
<organism evidence="6 7">
    <name type="scientific">Azonexus hydrophilus</name>
    <dbReference type="NCBI Taxonomy" id="418702"/>
    <lineage>
        <taxon>Bacteria</taxon>
        <taxon>Pseudomonadati</taxon>
        <taxon>Pseudomonadota</taxon>
        <taxon>Betaproteobacteria</taxon>
        <taxon>Rhodocyclales</taxon>
        <taxon>Azonexaceae</taxon>
        <taxon>Azonexus</taxon>
    </lineage>
</organism>
<feature type="domain" description="MurNAc-LAA" evidence="5">
    <location>
        <begin position="27"/>
        <end position="227"/>
    </location>
</feature>
<dbReference type="GO" id="GO:0008745">
    <property type="term" value="F:N-acetylmuramoyl-L-alanine amidase activity"/>
    <property type="evidence" value="ECO:0007669"/>
    <property type="project" value="UniProtKB-EC"/>
</dbReference>
<dbReference type="InterPro" id="IPR050695">
    <property type="entry name" value="N-acetylmuramoyl_amidase_3"/>
</dbReference>
<protein>
    <recommendedName>
        <fullName evidence="2">N-acetylmuramoyl-L-alanine amidase</fullName>
        <ecNumber evidence="2">3.5.1.28</ecNumber>
    </recommendedName>
</protein>
<dbReference type="Proteomes" id="UP001479520">
    <property type="component" value="Chromosome"/>
</dbReference>
<feature type="chain" id="PRO_5045113377" description="N-acetylmuramoyl-L-alanine amidase" evidence="4">
    <location>
        <begin position="24"/>
        <end position="239"/>
    </location>
</feature>
<dbReference type="EMBL" id="CP151406">
    <property type="protein sequence ID" value="WZJ21827.1"/>
    <property type="molecule type" value="Genomic_DNA"/>
</dbReference>
<dbReference type="SUPFAM" id="SSF53187">
    <property type="entry name" value="Zn-dependent exopeptidases"/>
    <property type="match status" value="1"/>
</dbReference>
<evidence type="ECO:0000259" key="5">
    <source>
        <dbReference type="Pfam" id="PF01520"/>
    </source>
</evidence>
<sequence>MFALPFPIALLSLALLLVRPLQAAPEIAIDVGHGGRDTGAISARGRSEFEFNRDLAAQLAQTLDERGRRVRSVNFDGNIGSLAARPEAAVGSDFFISIHHDSVGEAWLLPWLWEGVERTHTEVKRGYGIFVSANNPDPATSLLCASAMGAMLRRAGFVPSDWHGRKHAPADAENGVWYFDNLVVLYRTTLPAVLFEAGVIKHKDEELELLDPARQARMADALATGLAACLQVTGKPVPD</sequence>
<feature type="signal peptide" evidence="4">
    <location>
        <begin position="1"/>
        <end position="23"/>
    </location>
</feature>
<evidence type="ECO:0000256" key="2">
    <source>
        <dbReference type="ARBA" id="ARBA00011901"/>
    </source>
</evidence>
<evidence type="ECO:0000256" key="4">
    <source>
        <dbReference type="SAM" id="SignalP"/>
    </source>
</evidence>
<dbReference type="Gene3D" id="3.40.630.40">
    <property type="entry name" value="Zn-dependent exopeptidases"/>
    <property type="match status" value="1"/>
</dbReference>
<accession>A0ABZ2XIV2</accession>
<evidence type="ECO:0000256" key="1">
    <source>
        <dbReference type="ARBA" id="ARBA00001561"/>
    </source>
</evidence>
<evidence type="ECO:0000313" key="6">
    <source>
        <dbReference type="EMBL" id="WZJ21827.1"/>
    </source>
</evidence>
<keyword evidence="7" id="KW-1185">Reference proteome</keyword>
<dbReference type="CDD" id="cd02696">
    <property type="entry name" value="MurNAc-LAA"/>
    <property type="match status" value="1"/>
</dbReference>
<dbReference type="Pfam" id="PF01520">
    <property type="entry name" value="Amidase_3"/>
    <property type="match status" value="1"/>
</dbReference>
<dbReference type="InterPro" id="IPR002508">
    <property type="entry name" value="MurNAc-LAA_cat"/>
</dbReference>
<proteinExistence type="predicted"/>
<evidence type="ECO:0000256" key="3">
    <source>
        <dbReference type="ARBA" id="ARBA00022801"/>
    </source>
</evidence>
<dbReference type="EC" id="3.5.1.28" evidence="2"/>
<dbReference type="RefSeq" id="WP_341743874.1">
    <property type="nucleotide sequence ID" value="NZ_CP151406.1"/>
</dbReference>
<dbReference type="PANTHER" id="PTHR30404">
    <property type="entry name" value="N-ACETYLMURAMOYL-L-ALANINE AMIDASE"/>
    <property type="match status" value="1"/>
</dbReference>